<evidence type="ECO:0008006" key="4">
    <source>
        <dbReference type="Google" id="ProtNLM"/>
    </source>
</evidence>
<evidence type="ECO:0000256" key="1">
    <source>
        <dbReference type="SAM" id="Phobius"/>
    </source>
</evidence>
<comment type="caution">
    <text evidence="2">The sequence shown here is derived from an EMBL/GenBank/DDBJ whole genome shotgun (WGS) entry which is preliminary data.</text>
</comment>
<keyword evidence="1" id="KW-1133">Transmembrane helix</keyword>
<feature type="transmembrane region" description="Helical" evidence="1">
    <location>
        <begin position="16"/>
        <end position="37"/>
    </location>
</feature>
<feature type="transmembrane region" description="Helical" evidence="1">
    <location>
        <begin position="70"/>
        <end position="92"/>
    </location>
</feature>
<accession>A0A557XBP1</accession>
<dbReference type="OrthoDB" id="4829830at2"/>
<name>A0A557XBP1_9MYCO</name>
<evidence type="ECO:0000313" key="3">
    <source>
        <dbReference type="Proteomes" id="UP000320513"/>
    </source>
</evidence>
<reference evidence="2 3" key="1">
    <citation type="submission" date="2019-07" db="EMBL/GenBank/DDBJ databases">
        <title>New Mycobacterium species.</title>
        <authorList>
            <person name="Tortoli E."/>
            <person name="Ghielmetti G."/>
            <person name="Friedel U."/>
            <person name="Trovato A."/>
        </authorList>
    </citation>
    <scope>NUCLEOTIDE SEQUENCE [LARGE SCALE GENOMIC DNA]</scope>
    <source>
        <strain evidence="2 3">16-83</strain>
    </source>
</reference>
<protein>
    <recommendedName>
        <fullName evidence="4">DUF975 family protein</fullName>
    </recommendedName>
</protein>
<feature type="transmembrane region" description="Helical" evidence="1">
    <location>
        <begin position="176"/>
        <end position="209"/>
    </location>
</feature>
<organism evidence="2 3">
    <name type="scientific">Mycobacterium helveticum</name>
    <dbReference type="NCBI Taxonomy" id="2592811"/>
    <lineage>
        <taxon>Bacteria</taxon>
        <taxon>Bacillati</taxon>
        <taxon>Actinomycetota</taxon>
        <taxon>Actinomycetes</taxon>
        <taxon>Mycobacteriales</taxon>
        <taxon>Mycobacteriaceae</taxon>
        <taxon>Mycobacterium</taxon>
    </lineage>
</organism>
<dbReference type="EMBL" id="VMQU01000165">
    <property type="protein sequence ID" value="TVS82938.1"/>
    <property type="molecule type" value="Genomic_DNA"/>
</dbReference>
<dbReference type="Proteomes" id="UP000320513">
    <property type="component" value="Unassembled WGS sequence"/>
</dbReference>
<evidence type="ECO:0000313" key="2">
    <source>
        <dbReference type="EMBL" id="TVS82938.1"/>
    </source>
</evidence>
<sequence>MSEAFGWAWKKFRQNAAALIVPVLVYGLLLGAAYGLIALSTGMGTGVGTNSGDSTSAITNLWPGEWAMMVIGYLLVFAVGVFAQSAFLTGCLDIADGRPVTIGSFFRPRNFGTVILAALLVSVLSTLASALCFLPGLIFGIFAMFTVPFAIDRAQPPVTALTASLSTVWSNFGNALLAWLVEVVVIVVGALACGLGLLVGLPVAALILIYTFRTLSGGRVVPLEQGYPQGPPPGYQPS</sequence>
<dbReference type="AlphaFoldDB" id="A0A557XBP1"/>
<keyword evidence="3" id="KW-1185">Reference proteome</keyword>
<gene>
    <name evidence="2" type="ORF">FPZ47_24685</name>
</gene>
<proteinExistence type="predicted"/>
<keyword evidence="1" id="KW-0812">Transmembrane</keyword>
<feature type="transmembrane region" description="Helical" evidence="1">
    <location>
        <begin position="113"/>
        <end position="145"/>
    </location>
</feature>
<keyword evidence="1" id="KW-0472">Membrane</keyword>